<evidence type="ECO:0000256" key="1">
    <source>
        <dbReference type="SAM" id="MobiDB-lite"/>
    </source>
</evidence>
<sequence length="226" mass="25007">MEIVEALAKLDHKNDDHWTQDGLPRIEVVANISGIKDLKRGQITDAAPDFVRVGDDTPPTDDQGQPNPASSDPDDEDVGEIESIDDLTDEEILEASVEDLMRSPELADRWQVVVGNILAQWAKDKNAIENKISTLARRADFIYKVRKQQRKAQPNRDLDGVKAVLQRSKEARAKKHARAKAFLESGTTSEDVVTALSLKAPIDAALNQRKPKLGSTRPAMGMPVRK</sequence>
<dbReference type="KEGG" id="vg:3342355"/>
<proteinExistence type="predicted"/>
<dbReference type="RefSeq" id="YP_223993.1">
    <property type="nucleotide sequence ID" value="NC_006938.1"/>
</dbReference>
<accession>Q5DN36</accession>
<feature type="region of interest" description="Disordered" evidence="1">
    <location>
        <begin position="46"/>
        <end position="85"/>
    </location>
</feature>
<dbReference type="Proteomes" id="UP000000993">
    <property type="component" value="Segment"/>
</dbReference>
<feature type="compositionally biased region" description="Acidic residues" evidence="1">
    <location>
        <begin position="72"/>
        <end position="85"/>
    </location>
</feature>
<evidence type="ECO:0000313" key="2">
    <source>
        <dbReference type="EMBL" id="AAT69545.1"/>
    </source>
</evidence>
<reference evidence="2 3" key="1">
    <citation type="journal article" date="2005" name="Appl. Environ. Microbiol.">
        <title>Genomic analysis of bacteriophage PhiJL001: insights into its interaction with a sponge-associated alpha-proteobacterium.</title>
        <authorList>
            <person name="Lohr J.E."/>
            <person name="Chen F."/>
            <person name="Hill R.T."/>
        </authorList>
    </citation>
    <scope>NUCLEOTIDE SEQUENCE</scope>
</reference>
<protein>
    <submittedName>
        <fullName evidence="2">Gp69</fullName>
    </submittedName>
</protein>
<dbReference type="EMBL" id="AY576273">
    <property type="protein sequence ID" value="AAT69545.1"/>
    <property type="molecule type" value="Genomic_DNA"/>
</dbReference>
<keyword evidence="3" id="KW-1185">Reference proteome</keyword>
<gene>
    <name evidence="2" type="ORF">JL001p69</name>
</gene>
<organism evidence="2 3">
    <name type="scientific">Alphaproteobacteria phage PhiJL001</name>
    <dbReference type="NCBI Taxonomy" id="2681607"/>
    <lineage>
        <taxon>Viruses</taxon>
        <taxon>Duplodnaviria</taxon>
        <taxon>Heunggongvirae</taxon>
        <taxon>Uroviricota</taxon>
        <taxon>Caudoviricetes</taxon>
        <taxon>Mesyanzhinovviridae</taxon>
        <taxon>Keylargovirus</taxon>
        <taxon>Keylargovirus JL001</taxon>
    </lineage>
</organism>
<evidence type="ECO:0000313" key="3">
    <source>
        <dbReference type="Proteomes" id="UP000000993"/>
    </source>
</evidence>
<dbReference type="GeneID" id="3342355"/>
<name>Q5DN36_9CAUD</name>
<feature type="compositionally biased region" description="Low complexity" evidence="1">
    <location>
        <begin position="56"/>
        <end position="68"/>
    </location>
</feature>